<reference evidence="1 2" key="1">
    <citation type="submission" date="2020-02" db="EMBL/GenBank/DDBJ databases">
        <title>Fructobacillus sp. isolated from paper mulberry of Taiwan.</title>
        <authorList>
            <person name="Lin S.-T."/>
        </authorList>
    </citation>
    <scope>NUCLEOTIDE SEQUENCE [LARGE SCALE GENOMIC DNA]</scope>
    <source>
        <strain evidence="1 2">M2-14</strain>
    </source>
</reference>
<protein>
    <submittedName>
        <fullName evidence="1">Uncharacterized protein</fullName>
    </submittedName>
</protein>
<proteinExistence type="predicted"/>
<sequence length="57" mass="6979">MVKHIRKIFKERRASFSNEGQVFFEYALIAIDVFLHLFEFVQGQLDRYKDKKKKNRD</sequence>
<name>A0ABS5QYZ8_9LACO</name>
<evidence type="ECO:0000313" key="2">
    <source>
        <dbReference type="Proteomes" id="UP001519504"/>
    </source>
</evidence>
<keyword evidence="2" id="KW-1185">Reference proteome</keyword>
<dbReference type="EMBL" id="JAAMFK010000002">
    <property type="protein sequence ID" value="MBS9338425.1"/>
    <property type="molecule type" value="Genomic_DNA"/>
</dbReference>
<gene>
    <name evidence="1" type="ORF">G6R29_02080</name>
</gene>
<comment type="caution">
    <text evidence="1">The sequence shown here is derived from an EMBL/GenBank/DDBJ whole genome shotgun (WGS) entry which is preliminary data.</text>
</comment>
<dbReference type="Proteomes" id="UP001519504">
    <property type="component" value="Unassembled WGS sequence"/>
</dbReference>
<organism evidence="1 2">
    <name type="scientific">Fructobacillus broussonetiae</name>
    <dbReference type="NCBI Taxonomy" id="2713173"/>
    <lineage>
        <taxon>Bacteria</taxon>
        <taxon>Bacillati</taxon>
        <taxon>Bacillota</taxon>
        <taxon>Bacilli</taxon>
        <taxon>Lactobacillales</taxon>
        <taxon>Lactobacillaceae</taxon>
        <taxon>Fructobacillus</taxon>
    </lineage>
</organism>
<accession>A0ABS5QYZ8</accession>
<dbReference type="RefSeq" id="WP_213808706.1">
    <property type="nucleotide sequence ID" value="NZ_JAAMFK010000002.1"/>
</dbReference>
<evidence type="ECO:0000313" key="1">
    <source>
        <dbReference type="EMBL" id="MBS9338425.1"/>
    </source>
</evidence>